<name>A0A0S4TTP6_RALSL</name>
<gene>
    <name evidence="1" type="ORF">RUN39_v1_590002</name>
</gene>
<dbReference type="AlphaFoldDB" id="A0A0S4TTP6"/>
<proteinExistence type="predicted"/>
<dbReference type="EMBL" id="LN899819">
    <property type="protein sequence ID" value="CUV13444.1"/>
    <property type="molecule type" value="Genomic_DNA"/>
</dbReference>
<organism evidence="1">
    <name type="scientific">Ralstonia solanacearum</name>
    <name type="common">Pseudomonas solanacearum</name>
    <dbReference type="NCBI Taxonomy" id="305"/>
    <lineage>
        <taxon>Bacteria</taxon>
        <taxon>Pseudomonadati</taxon>
        <taxon>Pseudomonadota</taxon>
        <taxon>Betaproteobacteria</taxon>
        <taxon>Burkholderiales</taxon>
        <taxon>Burkholderiaceae</taxon>
        <taxon>Ralstonia</taxon>
        <taxon>Ralstonia solanacearum species complex</taxon>
    </lineage>
</organism>
<sequence>MLTPATFSLEAQPKSNPAAQSRVLANRFIPIPKFVLLSDTGNWPGRWSNNQPGVGPLQPIKRIRRLI</sequence>
<reference evidence="1" key="1">
    <citation type="submission" date="2015-10" db="EMBL/GenBank/DDBJ databases">
        <authorList>
            <person name="Gilbert D.G."/>
        </authorList>
    </citation>
    <scope>NUCLEOTIDE SEQUENCE</scope>
    <source>
        <strain evidence="1">Phyl III-seqv23</strain>
    </source>
</reference>
<protein>
    <submittedName>
        <fullName evidence="1">Uncharacterized protein</fullName>
    </submittedName>
</protein>
<evidence type="ECO:0000313" key="1">
    <source>
        <dbReference type="EMBL" id="CUV13444.1"/>
    </source>
</evidence>
<accession>A0A0S4TTP6</accession>